<name>A0A1A8XGF7_9PROT</name>
<proteinExistence type="predicted"/>
<keyword evidence="3" id="KW-1185">Reference proteome</keyword>
<evidence type="ECO:0008006" key="4">
    <source>
        <dbReference type="Google" id="ProtNLM"/>
    </source>
</evidence>
<keyword evidence="1" id="KW-0732">Signal</keyword>
<evidence type="ECO:0000313" key="2">
    <source>
        <dbReference type="EMBL" id="SBT03437.1"/>
    </source>
</evidence>
<feature type="chain" id="PRO_5008381396" description="Transmembrane protein" evidence="1">
    <location>
        <begin position="24"/>
        <end position="171"/>
    </location>
</feature>
<protein>
    <recommendedName>
        <fullName evidence="4">Transmembrane protein</fullName>
    </recommendedName>
</protein>
<dbReference type="Proteomes" id="UP000199169">
    <property type="component" value="Unassembled WGS sequence"/>
</dbReference>
<evidence type="ECO:0000256" key="1">
    <source>
        <dbReference type="SAM" id="SignalP"/>
    </source>
</evidence>
<sequence>MATFSVSFMAVFLCGIATFCLLAASTTELDTSAHHVGAVFRYENYLVGNRLELLQKAVVLPTTGWAEDNSALLQLVEQRPELVIEQGTIHVTGDQPDVRYMIELEQIYYGILTGHGDMKIIKREKIHVYDFKYPLPLFPGQMNCSSTIAYGFVCRTRGRSCNNSGPQPESY</sequence>
<dbReference type="AlphaFoldDB" id="A0A1A8XGF7"/>
<organism evidence="2 3">
    <name type="scientific">Candidatus Accumulibacter aalborgensis</name>
    <dbReference type="NCBI Taxonomy" id="1860102"/>
    <lineage>
        <taxon>Bacteria</taxon>
        <taxon>Pseudomonadati</taxon>
        <taxon>Pseudomonadota</taxon>
        <taxon>Betaproteobacteria</taxon>
        <taxon>Candidatus Accumulibacter</taxon>
    </lineage>
</organism>
<reference evidence="2 3" key="1">
    <citation type="submission" date="2016-06" db="EMBL/GenBank/DDBJ databases">
        <authorList>
            <person name="Kjaerup R.B."/>
            <person name="Dalgaard T.S."/>
            <person name="Juul-Madsen H.R."/>
        </authorList>
    </citation>
    <scope>NUCLEOTIDE SEQUENCE [LARGE SCALE GENOMIC DNA]</scope>
    <source>
        <strain evidence="2">3</strain>
    </source>
</reference>
<gene>
    <name evidence="2" type="ORF">ACCAA_1020010</name>
</gene>
<feature type="signal peptide" evidence="1">
    <location>
        <begin position="1"/>
        <end position="23"/>
    </location>
</feature>
<evidence type="ECO:0000313" key="3">
    <source>
        <dbReference type="Proteomes" id="UP000199169"/>
    </source>
</evidence>
<accession>A0A1A8XGF7</accession>
<dbReference type="EMBL" id="FLQX01000005">
    <property type="protein sequence ID" value="SBT03437.1"/>
    <property type="molecule type" value="Genomic_DNA"/>
</dbReference>
<dbReference type="STRING" id="1860102.ACCAA_1020010"/>